<reference evidence="1 2" key="1">
    <citation type="journal article" date="2009" name="Environ. Microbiol.">
        <title>Genome sequence of Desulfobacterium autotrophicum HRM2, a marine sulfate reducer oxidizing organic carbon completely to carbon dioxide.</title>
        <authorList>
            <person name="Strittmatter A.W."/>
            <person name="Liesegang H."/>
            <person name="Rabus R."/>
            <person name="Decker I."/>
            <person name="Amann J."/>
            <person name="Andres S."/>
            <person name="Henne A."/>
            <person name="Fricke W.F."/>
            <person name="Martinez-Arias R."/>
            <person name="Bartels D."/>
            <person name="Goesmann A."/>
            <person name="Krause L."/>
            <person name="Puehler A."/>
            <person name="Klenk H.P."/>
            <person name="Richter M."/>
            <person name="Schuler M."/>
            <person name="Gloeckner F.O."/>
            <person name="Meyerdierks A."/>
            <person name="Gottschalk G."/>
            <person name="Amann R."/>
        </authorList>
    </citation>
    <scope>NUCLEOTIDE SEQUENCE [LARGE SCALE GENOMIC DNA]</scope>
    <source>
        <strain evidence="2">ATCC 43914 / DSM 3382 / HRM2</strain>
    </source>
</reference>
<dbReference type="HOGENOM" id="CLU_1710286_0_0_7"/>
<proteinExistence type="predicted"/>
<gene>
    <name evidence="1" type="ordered locus">HRM2_44700</name>
</gene>
<accession>C0QF25</accession>
<dbReference type="AlphaFoldDB" id="C0QF25"/>
<protein>
    <submittedName>
        <fullName evidence="1">Uncharacterized protein</fullName>
    </submittedName>
</protein>
<sequence>MYCLYTNWDAKRHRAKPICLNCKPSIRHYGTSILSAKSVQCFLPRKIKHLDSLYNDLKPMHCILCPKSRPASGDLPERSLEYLQRNKLIENVKEENNTKSFLRQQPPLYVTRLINKTYDIRDNAEDDYETIDSALPIDDQRLKYITIIEEKQI</sequence>
<name>C0QF25_DESAH</name>
<evidence type="ECO:0000313" key="1">
    <source>
        <dbReference type="EMBL" id="ACN17526.1"/>
    </source>
</evidence>
<evidence type="ECO:0000313" key="2">
    <source>
        <dbReference type="Proteomes" id="UP000000442"/>
    </source>
</evidence>
<dbReference type="Proteomes" id="UP000000442">
    <property type="component" value="Chromosome"/>
</dbReference>
<keyword evidence="2" id="KW-1185">Reference proteome</keyword>
<organism evidence="1 2">
    <name type="scientific">Desulforapulum autotrophicum (strain ATCC 43914 / DSM 3382 / VKM B-1955 / HRM2)</name>
    <name type="common">Desulfobacterium autotrophicum</name>
    <dbReference type="NCBI Taxonomy" id="177437"/>
    <lineage>
        <taxon>Bacteria</taxon>
        <taxon>Pseudomonadati</taxon>
        <taxon>Thermodesulfobacteriota</taxon>
        <taxon>Desulfobacteria</taxon>
        <taxon>Desulfobacterales</taxon>
        <taxon>Desulfobacteraceae</taxon>
        <taxon>Desulforapulum</taxon>
    </lineage>
</organism>
<dbReference type="KEGG" id="dat:HRM2_44700"/>
<dbReference type="EMBL" id="CP001087">
    <property type="protein sequence ID" value="ACN17526.1"/>
    <property type="molecule type" value="Genomic_DNA"/>
</dbReference>